<dbReference type="InterPro" id="IPR036250">
    <property type="entry name" value="AcylCo_DH-like_C"/>
</dbReference>
<dbReference type="eggNOG" id="COG1960">
    <property type="taxonomic scope" value="Bacteria"/>
</dbReference>
<feature type="domain" description="Acyl-CoA dehydrogenase C-terminal" evidence="2">
    <location>
        <begin position="245"/>
        <end position="372"/>
    </location>
</feature>
<proteinExistence type="predicted"/>
<dbReference type="EMBL" id="BASZ01000013">
    <property type="protein sequence ID" value="GAD50927.1"/>
    <property type="molecule type" value="Genomic_DNA"/>
</dbReference>
<protein>
    <submittedName>
        <fullName evidence="3">Putative hydroxylase</fullName>
    </submittedName>
</protein>
<dbReference type="InterPro" id="IPR013107">
    <property type="entry name" value="Acyl-CoA_DH_C"/>
</dbReference>
<accession>U2YQH5</accession>
<evidence type="ECO:0000259" key="2">
    <source>
        <dbReference type="Pfam" id="PF08028"/>
    </source>
</evidence>
<dbReference type="GO" id="GO:0016627">
    <property type="term" value="F:oxidoreductase activity, acting on the CH-CH group of donors"/>
    <property type="evidence" value="ECO:0007669"/>
    <property type="project" value="InterPro"/>
</dbReference>
<dbReference type="Gene3D" id="2.40.110.10">
    <property type="entry name" value="Butyryl-CoA Dehydrogenase, subunit A, domain 2"/>
    <property type="match status" value="1"/>
</dbReference>
<dbReference type="InterPro" id="IPR037069">
    <property type="entry name" value="AcylCoA_DH/ox_N_sf"/>
</dbReference>
<keyword evidence="4" id="KW-1185">Reference proteome</keyword>
<comment type="caution">
    <text evidence="3">The sequence shown here is derived from an EMBL/GenBank/DDBJ whole genome shotgun (WGS) entry which is preliminary data.</text>
</comment>
<organism evidence="3 4">
    <name type="scientific">Caenibius tardaugens NBRC 16725</name>
    <dbReference type="NCBI Taxonomy" id="1219035"/>
    <lineage>
        <taxon>Bacteria</taxon>
        <taxon>Pseudomonadati</taxon>
        <taxon>Pseudomonadota</taxon>
        <taxon>Alphaproteobacteria</taxon>
        <taxon>Sphingomonadales</taxon>
        <taxon>Erythrobacteraceae</taxon>
        <taxon>Caenibius</taxon>
    </lineage>
</organism>
<dbReference type="InterPro" id="IPR046373">
    <property type="entry name" value="Acyl-CoA_Oxase/DH_mid-dom_sf"/>
</dbReference>
<dbReference type="AlphaFoldDB" id="U2YQH5"/>
<name>U2YQH5_9SPHN</name>
<dbReference type="GO" id="GO:0050660">
    <property type="term" value="F:flavin adenine dinucleotide binding"/>
    <property type="evidence" value="ECO:0007669"/>
    <property type="project" value="InterPro"/>
</dbReference>
<reference evidence="3 4" key="1">
    <citation type="submission" date="2013-09" db="EMBL/GenBank/DDBJ databases">
        <title>Whole genome shotgun sequence of Novosphingobium tardaugens NBRC 16725.</title>
        <authorList>
            <person name="Isaki S."/>
            <person name="Hosoyama A."/>
            <person name="Tsuchikane K."/>
            <person name="Katsumata H."/>
            <person name="Ando Y."/>
            <person name="Yamazaki S."/>
            <person name="Fujita N."/>
        </authorList>
    </citation>
    <scope>NUCLEOTIDE SEQUENCE [LARGE SCALE GENOMIC DNA]</scope>
    <source>
        <strain evidence="3 4">NBRC 16725</strain>
    </source>
</reference>
<dbReference type="PIRSF" id="PIRSF016578">
    <property type="entry name" value="HsaA"/>
    <property type="match status" value="1"/>
</dbReference>
<dbReference type="Gene3D" id="1.20.140.10">
    <property type="entry name" value="Butyryl-CoA Dehydrogenase, subunit A, domain 3"/>
    <property type="match status" value="1"/>
</dbReference>
<dbReference type="Proteomes" id="UP000016568">
    <property type="component" value="Unassembled WGS sequence"/>
</dbReference>
<dbReference type="Gene3D" id="1.10.540.10">
    <property type="entry name" value="Acyl-CoA dehydrogenase/oxidase, N-terminal domain"/>
    <property type="match status" value="1"/>
</dbReference>
<dbReference type="KEGG" id="ntd:EGO55_19840"/>
<dbReference type="RefSeq" id="WP_021691745.1">
    <property type="nucleotide sequence ID" value="NZ_BASZ01000013.1"/>
</dbReference>
<evidence type="ECO:0000256" key="1">
    <source>
        <dbReference type="ARBA" id="ARBA00023002"/>
    </source>
</evidence>
<dbReference type="Pfam" id="PF08028">
    <property type="entry name" value="Acyl-CoA_dh_2"/>
    <property type="match status" value="1"/>
</dbReference>
<dbReference type="InterPro" id="IPR009100">
    <property type="entry name" value="AcylCoA_DH/oxidase_NM_dom_sf"/>
</dbReference>
<evidence type="ECO:0000313" key="4">
    <source>
        <dbReference type="Proteomes" id="UP000016568"/>
    </source>
</evidence>
<dbReference type="SUPFAM" id="SSF56645">
    <property type="entry name" value="Acyl-CoA dehydrogenase NM domain-like"/>
    <property type="match status" value="1"/>
</dbReference>
<gene>
    <name evidence="3" type="ORF">NT2_13_00130</name>
</gene>
<keyword evidence="1" id="KW-0560">Oxidoreductase</keyword>
<dbReference type="SUPFAM" id="SSF47203">
    <property type="entry name" value="Acyl-CoA dehydrogenase C-terminal domain-like"/>
    <property type="match status" value="1"/>
</dbReference>
<evidence type="ECO:0000313" key="3">
    <source>
        <dbReference type="EMBL" id="GAD50927.1"/>
    </source>
</evidence>
<dbReference type="OrthoDB" id="7316074at2"/>
<sequence>MDHRPHLEQTFAQPDAETLIARARHLRAAITEQAPRYATERKVNPDVIDLIRQAGLFRVLQPRRWNGFEMTPEVFNDIQFELARGDMSTGWVYGVLGCHNFQMGLFDEQAQIDVWGKNDEALIASTFQPGGIATPVTGGYRFSGQWKFASGCDHADWVFLGGMLDDEFLTCLLPRDQYEIIDTWKVSGLKGTGSQDILVRDVIIPEHRVHRSSDGFRCDSPGNRVNTGWLYRLPFHQVFIRAITGSAIGALQGMIDAFSDYARSRVSVVAGATIKDPDALLALGEAMVTVDELRCVMRRNFAALEVYARQGMPPPFEERLLYKYQASAVTERCLVAARRIFENAGGTGLFEEHAFGRILNDLIAARQHAAAQYRLAGRSLGAVHLGQDVNEWYL</sequence>